<accession>A0ABW7NCX3</accession>
<dbReference type="EMBL" id="JBIPKE010000020">
    <property type="protein sequence ID" value="MFH6985394.1"/>
    <property type="molecule type" value="Genomic_DNA"/>
</dbReference>
<dbReference type="InterPro" id="IPR057589">
    <property type="entry name" value="GT_PLOD"/>
</dbReference>
<evidence type="ECO:0000313" key="3">
    <source>
        <dbReference type="Proteomes" id="UP001610063"/>
    </source>
</evidence>
<protein>
    <submittedName>
        <fullName evidence="2">Glycosyltransferase domain-containing protein</fullName>
    </submittedName>
</protein>
<dbReference type="Pfam" id="PF25342">
    <property type="entry name" value="GT_PLOD"/>
    <property type="match status" value="1"/>
</dbReference>
<feature type="domain" description="PLOD1-3-like GT" evidence="1">
    <location>
        <begin position="3"/>
        <end position="196"/>
    </location>
</feature>
<name>A0ABW7NCX3_9BACT</name>
<keyword evidence="3" id="KW-1185">Reference proteome</keyword>
<evidence type="ECO:0000313" key="2">
    <source>
        <dbReference type="EMBL" id="MFH6985394.1"/>
    </source>
</evidence>
<reference evidence="2 3" key="1">
    <citation type="journal article" date="2013" name="Int. J. Syst. Evol. Microbiol.">
        <title>Marinoscillum luteum sp. nov., isolated from marine sediment.</title>
        <authorList>
            <person name="Cha I.T."/>
            <person name="Park S.J."/>
            <person name="Kim S.J."/>
            <person name="Kim J.G."/>
            <person name="Jung M.Y."/>
            <person name="Shin K.S."/>
            <person name="Kwon K.K."/>
            <person name="Yang S.H."/>
            <person name="Seo Y.S."/>
            <person name="Rhee S.K."/>
        </authorList>
    </citation>
    <scope>NUCLEOTIDE SEQUENCE [LARGE SCALE GENOMIC DNA]</scope>
    <source>
        <strain evidence="2 3">KCTC 23939</strain>
    </source>
</reference>
<dbReference type="PANTHER" id="PTHR36587:SF2">
    <property type="entry name" value="EXPRESSION SITE-ASSOCIATED GENE 3 (ESAG3)-LIKE PROTEIN"/>
    <property type="match status" value="1"/>
</dbReference>
<dbReference type="RefSeq" id="WP_395418858.1">
    <property type="nucleotide sequence ID" value="NZ_JBIPKE010000020.1"/>
</dbReference>
<comment type="caution">
    <text evidence="2">The sequence shown here is derived from an EMBL/GenBank/DDBJ whole genome shotgun (WGS) entry which is preliminary data.</text>
</comment>
<gene>
    <name evidence="2" type="ORF">ACHKAR_18220</name>
</gene>
<dbReference type="CDD" id="cd22997">
    <property type="entry name" value="GT_LH"/>
    <property type="match status" value="1"/>
</dbReference>
<proteinExistence type="predicted"/>
<sequence length="356" mass="41014">MGLKLVTLVDKIDERMSPLQRSCEEHGLQLEVVGVGTVWKRNAFKFRVLEKYLQSEGVDDDDVLLLVDAFDVVMNAGESDLMERYLAQNADVVFSAEANYYFREADLSLKYWRIYPRQEGSVYHFLNSGTFMARASALKALLSEISVTYGVDYQDDDQLYQVRSDQYLYSRYYVDATVGLVHPKFTIKLDSEQKLFGCSGGRMCVASWGRVSEIQDYLFFKYERRMLKTFWIKETQENCRDLSFSGGQFHNTLTGSSPAIIHLPGTYTRFETVLNKIKGKPTFNRWTWARPLALVLSFIAFLRSVVNFWYISRVNRGVTEIKGIFPIQKGADLTRFADGGYFRSGKCYPKDNPFTI</sequence>
<dbReference type="Proteomes" id="UP001610063">
    <property type="component" value="Unassembled WGS sequence"/>
</dbReference>
<organism evidence="2 3">
    <name type="scientific">Marinoscillum luteum</name>
    <dbReference type="NCBI Taxonomy" id="861051"/>
    <lineage>
        <taxon>Bacteria</taxon>
        <taxon>Pseudomonadati</taxon>
        <taxon>Bacteroidota</taxon>
        <taxon>Cytophagia</taxon>
        <taxon>Cytophagales</taxon>
        <taxon>Reichenbachiellaceae</taxon>
        <taxon>Marinoscillum</taxon>
    </lineage>
</organism>
<dbReference type="PANTHER" id="PTHR36587">
    <property type="entry name" value="EXPRESSION SITE-ASSOCIATED GENE 3 (ESAG3)-LIKE PROTEIN"/>
    <property type="match status" value="1"/>
</dbReference>
<evidence type="ECO:0000259" key="1">
    <source>
        <dbReference type="Pfam" id="PF25342"/>
    </source>
</evidence>